<dbReference type="InterPro" id="IPR056884">
    <property type="entry name" value="NPHP3-like_N"/>
</dbReference>
<dbReference type="EMBL" id="JARKIB010000260">
    <property type="protein sequence ID" value="KAJ7718805.1"/>
    <property type="molecule type" value="Genomic_DNA"/>
</dbReference>
<name>A0AAD7HF12_9AGAR</name>
<sequence length="106" mass="11826">ALAQSLCQKLAEEGRLGGSFFFKRGHSSRGNAQKLFPTIAYQLTFLLPGLKQYICRTIENDPAIVDRSLSTQLEELILNPCRRTRLAHPVSIVIDGLDECDGEHVQ</sequence>
<keyword evidence="1" id="KW-0677">Repeat</keyword>
<dbReference type="Pfam" id="PF24883">
    <property type="entry name" value="NPHP3_N"/>
    <property type="match status" value="1"/>
</dbReference>
<dbReference type="Proteomes" id="UP001215598">
    <property type="component" value="Unassembled WGS sequence"/>
</dbReference>
<keyword evidence="4" id="KW-1185">Reference proteome</keyword>
<dbReference type="AlphaFoldDB" id="A0AAD7HF12"/>
<feature type="domain" description="Nephrocystin 3-like N-terminal" evidence="2">
    <location>
        <begin position="2"/>
        <end position="103"/>
    </location>
</feature>
<proteinExistence type="predicted"/>
<protein>
    <recommendedName>
        <fullName evidence="2">Nephrocystin 3-like N-terminal domain-containing protein</fullName>
    </recommendedName>
</protein>
<feature type="non-terminal residue" evidence="3">
    <location>
        <position position="106"/>
    </location>
</feature>
<feature type="non-terminal residue" evidence="3">
    <location>
        <position position="1"/>
    </location>
</feature>
<evidence type="ECO:0000259" key="2">
    <source>
        <dbReference type="Pfam" id="PF24883"/>
    </source>
</evidence>
<accession>A0AAD7HF12</accession>
<comment type="caution">
    <text evidence="3">The sequence shown here is derived from an EMBL/GenBank/DDBJ whole genome shotgun (WGS) entry which is preliminary data.</text>
</comment>
<evidence type="ECO:0000313" key="4">
    <source>
        <dbReference type="Proteomes" id="UP001215598"/>
    </source>
</evidence>
<reference evidence="3" key="1">
    <citation type="submission" date="2023-03" db="EMBL/GenBank/DDBJ databases">
        <title>Massive genome expansion in bonnet fungi (Mycena s.s.) driven by repeated elements and novel gene families across ecological guilds.</title>
        <authorList>
            <consortium name="Lawrence Berkeley National Laboratory"/>
            <person name="Harder C.B."/>
            <person name="Miyauchi S."/>
            <person name="Viragh M."/>
            <person name="Kuo A."/>
            <person name="Thoen E."/>
            <person name="Andreopoulos B."/>
            <person name="Lu D."/>
            <person name="Skrede I."/>
            <person name="Drula E."/>
            <person name="Henrissat B."/>
            <person name="Morin E."/>
            <person name="Kohler A."/>
            <person name="Barry K."/>
            <person name="LaButti K."/>
            <person name="Morin E."/>
            <person name="Salamov A."/>
            <person name="Lipzen A."/>
            <person name="Mereny Z."/>
            <person name="Hegedus B."/>
            <person name="Baldrian P."/>
            <person name="Stursova M."/>
            <person name="Weitz H."/>
            <person name="Taylor A."/>
            <person name="Grigoriev I.V."/>
            <person name="Nagy L.G."/>
            <person name="Martin F."/>
            <person name="Kauserud H."/>
        </authorList>
    </citation>
    <scope>NUCLEOTIDE SEQUENCE</scope>
    <source>
        <strain evidence="3">CBHHK182m</strain>
    </source>
</reference>
<evidence type="ECO:0000313" key="3">
    <source>
        <dbReference type="EMBL" id="KAJ7718805.1"/>
    </source>
</evidence>
<evidence type="ECO:0000256" key="1">
    <source>
        <dbReference type="ARBA" id="ARBA00022737"/>
    </source>
</evidence>
<gene>
    <name evidence="3" type="ORF">B0H16DRAFT_1229716</name>
</gene>
<organism evidence="3 4">
    <name type="scientific">Mycena metata</name>
    <dbReference type="NCBI Taxonomy" id="1033252"/>
    <lineage>
        <taxon>Eukaryota</taxon>
        <taxon>Fungi</taxon>
        <taxon>Dikarya</taxon>
        <taxon>Basidiomycota</taxon>
        <taxon>Agaricomycotina</taxon>
        <taxon>Agaricomycetes</taxon>
        <taxon>Agaricomycetidae</taxon>
        <taxon>Agaricales</taxon>
        <taxon>Marasmiineae</taxon>
        <taxon>Mycenaceae</taxon>
        <taxon>Mycena</taxon>
    </lineage>
</organism>